<comment type="similarity">
    <text evidence="2">Belongs to the adenylyl cyclase class-3 family.</text>
</comment>
<dbReference type="EMBL" id="BMNI01000002">
    <property type="protein sequence ID" value="GGO87857.1"/>
    <property type="molecule type" value="Genomic_DNA"/>
</dbReference>
<dbReference type="Gene3D" id="3.30.70.1230">
    <property type="entry name" value="Nucleotide cyclase"/>
    <property type="match status" value="1"/>
</dbReference>
<accession>A0ABQ2N7Z3</accession>
<dbReference type="InterPro" id="IPR050697">
    <property type="entry name" value="Adenylyl/Guanylyl_Cyclase_3/4"/>
</dbReference>
<sequence length="511" mass="54928">MTLRDEIRRRYMAQPLVRRTHVVSSVALVTINLAGALIVFGLIAFVIPLPVEIQNSWLTANLLLILALTIPTLIYGFACMLLLNRPVLRWVRARRAPTDAEKLWLLAIPRWTLVYHAIGWLLAVGIFAGFNGARYTTDVALIIAQVVALAGVSASALAYLVSERLLRGFASVALRTGVPERMRVQTVVTRTMFAWGLGTAAPVAGLVLVGNRLLTDDTGAEVRPVARTIVILAAIAFFVGGVMIVLAARATSDPVRQLRLALAQVERGDLGATLPVYDATEIGLLQSGFNEMAEGLRERERMRDLFDRHVGGDVARAALRGGVQLGGEARYGGILFADVIGSTALATEREPADVVALLNRFFEIVIDVVHAHGGWINKFEGDAALAVWGIPLPVDDLEAHILAAARELGARLQEELPEVPAGIGVAAGEMVAGNVGVAERYEYTVIGDPVTEASRLSEVAKKFPGRVVANAVLLDAAGDEATHWEHKNAVRARGRQAETAIAVTRASEDLP</sequence>
<dbReference type="CDD" id="cd07302">
    <property type="entry name" value="CHD"/>
    <property type="match status" value="1"/>
</dbReference>
<evidence type="ECO:0000256" key="6">
    <source>
        <dbReference type="ARBA" id="ARBA00023136"/>
    </source>
</evidence>
<evidence type="ECO:0000256" key="5">
    <source>
        <dbReference type="ARBA" id="ARBA00022989"/>
    </source>
</evidence>
<dbReference type="SMART" id="SM00044">
    <property type="entry name" value="CYCc"/>
    <property type="match status" value="1"/>
</dbReference>
<keyword evidence="4 7" id="KW-0812">Transmembrane</keyword>
<evidence type="ECO:0000259" key="9">
    <source>
        <dbReference type="PROSITE" id="PS50885"/>
    </source>
</evidence>
<evidence type="ECO:0000256" key="7">
    <source>
        <dbReference type="SAM" id="Phobius"/>
    </source>
</evidence>
<name>A0ABQ2N7Z3_9ACTN</name>
<evidence type="ECO:0000256" key="1">
    <source>
        <dbReference type="ARBA" id="ARBA00004651"/>
    </source>
</evidence>
<evidence type="ECO:0000313" key="11">
    <source>
        <dbReference type="Proteomes" id="UP000655410"/>
    </source>
</evidence>
<feature type="transmembrane region" description="Helical" evidence="7">
    <location>
        <begin position="103"/>
        <end position="127"/>
    </location>
</feature>
<feature type="domain" description="Guanylate cyclase" evidence="8">
    <location>
        <begin position="333"/>
        <end position="457"/>
    </location>
</feature>
<comment type="subcellular location">
    <subcellularLocation>
        <location evidence="1">Cell membrane</location>
        <topology evidence="1">Multi-pass membrane protein</topology>
    </subcellularLocation>
</comment>
<dbReference type="Gene3D" id="6.10.340.10">
    <property type="match status" value="1"/>
</dbReference>
<comment type="caution">
    <text evidence="10">The sequence shown here is derived from an EMBL/GenBank/DDBJ whole genome shotgun (WGS) entry which is preliminary data.</text>
</comment>
<proteinExistence type="inferred from homology"/>
<dbReference type="SUPFAM" id="SSF158472">
    <property type="entry name" value="HAMP domain-like"/>
    <property type="match status" value="1"/>
</dbReference>
<dbReference type="SUPFAM" id="SSF55073">
    <property type="entry name" value="Nucleotide cyclase"/>
    <property type="match status" value="1"/>
</dbReference>
<dbReference type="PANTHER" id="PTHR43081">
    <property type="entry name" value="ADENYLATE CYCLASE, TERMINAL-DIFFERENTIATION SPECIFIC-RELATED"/>
    <property type="match status" value="1"/>
</dbReference>
<feature type="transmembrane region" description="Helical" evidence="7">
    <location>
        <begin position="191"/>
        <end position="209"/>
    </location>
</feature>
<reference evidence="11" key="1">
    <citation type="journal article" date="2019" name="Int. J. Syst. Evol. Microbiol.">
        <title>The Global Catalogue of Microorganisms (GCM) 10K type strain sequencing project: providing services to taxonomists for standard genome sequencing and annotation.</title>
        <authorList>
            <consortium name="The Broad Institute Genomics Platform"/>
            <consortium name="The Broad Institute Genome Sequencing Center for Infectious Disease"/>
            <person name="Wu L."/>
            <person name="Ma J."/>
        </authorList>
    </citation>
    <scope>NUCLEOTIDE SEQUENCE [LARGE SCALE GENOMIC DNA]</scope>
    <source>
        <strain evidence="11">CGMCC 4.7371</strain>
    </source>
</reference>
<organism evidence="10 11">
    <name type="scientific">Nocardioides phosphati</name>
    <dbReference type="NCBI Taxonomy" id="1867775"/>
    <lineage>
        <taxon>Bacteria</taxon>
        <taxon>Bacillati</taxon>
        <taxon>Actinomycetota</taxon>
        <taxon>Actinomycetes</taxon>
        <taxon>Propionibacteriales</taxon>
        <taxon>Nocardioidaceae</taxon>
        <taxon>Nocardioides</taxon>
    </lineage>
</organism>
<gene>
    <name evidence="10" type="ORF">GCM10011584_13480</name>
</gene>
<feature type="domain" description="HAMP" evidence="9">
    <location>
        <begin position="249"/>
        <end position="301"/>
    </location>
</feature>
<dbReference type="InterPro" id="IPR001054">
    <property type="entry name" value="A/G_cyclase"/>
</dbReference>
<dbReference type="Pfam" id="PF00672">
    <property type="entry name" value="HAMP"/>
    <property type="match status" value="1"/>
</dbReference>
<dbReference type="InterPro" id="IPR029787">
    <property type="entry name" value="Nucleotide_cyclase"/>
</dbReference>
<feature type="transmembrane region" description="Helical" evidence="7">
    <location>
        <begin position="229"/>
        <end position="248"/>
    </location>
</feature>
<feature type="transmembrane region" description="Helical" evidence="7">
    <location>
        <begin position="21"/>
        <end position="47"/>
    </location>
</feature>
<protein>
    <submittedName>
        <fullName evidence="10">Adenylate cyclase</fullName>
    </submittedName>
</protein>
<keyword evidence="3" id="KW-1003">Cell membrane</keyword>
<evidence type="ECO:0000256" key="3">
    <source>
        <dbReference type="ARBA" id="ARBA00022475"/>
    </source>
</evidence>
<dbReference type="Proteomes" id="UP000655410">
    <property type="component" value="Unassembled WGS sequence"/>
</dbReference>
<evidence type="ECO:0000256" key="2">
    <source>
        <dbReference type="ARBA" id="ARBA00005381"/>
    </source>
</evidence>
<dbReference type="SMART" id="SM00304">
    <property type="entry name" value="HAMP"/>
    <property type="match status" value="1"/>
</dbReference>
<evidence type="ECO:0000256" key="4">
    <source>
        <dbReference type="ARBA" id="ARBA00022692"/>
    </source>
</evidence>
<dbReference type="PROSITE" id="PS50885">
    <property type="entry name" value="HAMP"/>
    <property type="match status" value="1"/>
</dbReference>
<feature type="transmembrane region" description="Helical" evidence="7">
    <location>
        <begin position="59"/>
        <end position="83"/>
    </location>
</feature>
<dbReference type="Pfam" id="PF00211">
    <property type="entry name" value="Guanylate_cyc"/>
    <property type="match status" value="1"/>
</dbReference>
<dbReference type="CDD" id="cd06225">
    <property type="entry name" value="HAMP"/>
    <property type="match status" value="1"/>
</dbReference>
<evidence type="ECO:0000313" key="10">
    <source>
        <dbReference type="EMBL" id="GGO87857.1"/>
    </source>
</evidence>
<keyword evidence="6 7" id="KW-0472">Membrane</keyword>
<evidence type="ECO:0000259" key="8">
    <source>
        <dbReference type="PROSITE" id="PS50125"/>
    </source>
</evidence>
<dbReference type="RefSeq" id="WP_188783219.1">
    <property type="nucleotide sequence ID" value="NZ_BMNI01000002.1"/>
</dbReference>
<dbReference type="InterPro" id="IPR003660">
    <property type="entry name" value="HAMP_dom"/>
</dbReference>
<feature type="transmembrane region" description="Helical" evidence="7">
    <location>
        <begin position="139"/>
        <end position="161"/>
    </location>
</feature>
<dbReference type="PANTHER" id="PTHR43081:SF17">
    <property type="entry name" value="BLL5647 PROTEIN"/>
    <property type="match status" value="1"/>
</dbReference>
<dbReference type="PROSITE" id="PS50125">
    <property type="entry name" value="GUANYLATE_CYCLASE_2"/>
    <property type="match status" value="1"/>
</dbReference>
<keyword evidence="11" id="KW-1185">Reference proteome</keyword>
<keyword evidence="5 7" id="KW-1133">Transmembrane helix</keyword>